<accession>A0A9E7T4L2</accession>
<dbReference type="Proteomes" id="UP001059684">
    <property type="component" value="Segment"/>
</dbReference>
<sequence length="89" mass="10238">MFSIQPPDKFMTQQLLFSLGGVALTIIGLSFTITRPTLERIDELRGEVIELKATTRASDSTQDALERRLTRIETDLYRMRQEYTQNATK</sequence>
<keyword evidence="1" id="KW-0472">Membrane</keyword>
<keyword evidence="3" id="KW-1185">Reference proteome</keyword>
<evidence type="ECO:0000256" key="1">
    <source>
        <dbReference type="SAM" id="Phobius"/>
    </source>
</evidence>
<dbReference type="EMBL" id="ON677538">
    <property type="protein sequence ID" value="UTQ79823.1"/>
    <property type="molecule type" value="Genomic_DNA"/>
</dbReference>
<evidence type="ECO:0000313" key="3">
    <source>
        <dbReference type="Proteomes" id="UP001059684"/>
    </source>
</evidence>
<protein>
    <submittedName>
        <fullName evidence="2">Uncharacterized protein</fullName>
    </submittedName>
</protein>
<organism evidence="2 3">
    <name type="scientific">Plectonema phage JingP1</name>
    <dbReference type="NCBI Taxonomy" id="2961687"/>
    <lineage>
        <taxon>Viruses</taxon>
        <taxon>Duplodnaviria</taxon>
        <taxon>Heunggongvirae</taxon>
        <taxon>Uroviricota</taxon>
        <taxon>Caudoviricetes</taxon>
        <taxon>Saffermanviridae</taxon>
        <taxon>Morrisvirus</taxon>
        <taxon>Morrisvirus JingP1</taxon>
    </lineage>
</organism>
<keyword evidence="1" id="KW-1133">Transmembrane helix</keyword>
<name>A0A9E7T4L2_9CAUD</name>
<keyword evidence="1" id="KW-0812">Transmembrane</keyword>
<proteinExistence type="predicted"/>
<evidence type="ECO:0000313" key="2">
    <source>
        <dbReference type="EMBL" id="UTQ79823.1"/>
    </source>
</evidence>
<feature type="transmembrane region" description="Helical" evidence="1">
    <location>
        <begin position="15"/>
        <end position="34"/>
    </location>
</feature>
<reference evidence="2" key="1">
    <citation type="submission" date="2022-06" db="EMBL/GenBank/DDBJ databases">
        <authorList>
            <person name="He X."/>
            <person name="Cao L."/>
            <person name="Zhang S."/>
            <person name="Xiao J."/>
            <person name="Tong Y."/>
        </authorList>
    </citation>
    <scope>NUCLEOTIDE SEQUENCE</scope>
</reference>